<dbReference type="Pfam" id="PF00583">
    <property type="entry name" value="Acetyltransf_1"/>
    <property type="match status" value="2"/>
</dbReference>
<gene>
    <name evidence="1" type="ORF">ACEZDG_02655</name>
</gene>
<dbReference type="InterPro" id="IPR016181">
    <property type="entry name" value="Acyl_CoA_acyltransferase"/>
</dbReference>
<accession>A0ABV6V383</accession>
<dbReference type="EMBL" id="JBHEZX010000001">
    <property type="protein sequence ID" value="MFC1408175.1"/>
    <property type="molecule type" value="Genomic_DNA"/>
</dbReference>
<dbReference type="PROSITE" id="PS51186">
    <property type="entry name" value="GNAT"/>
    <property type="match status" value="2"/>
</dbReference>
<dbReference type="GO" id="GO:0016746">
    <property type="term" value="F:acyltransferase activity"/>
    <property type="evidence" value="ECO:0007669"/>
    <property type="project" value="UniProtKB-KW"/>
</dbReference>
<reference evidence="1 2" key="1">
    <citation type="submission" date="2024-09" db="EMBL/GenBank/DDBJ databases">
        <authorList>
            <person name="Lee S.D."/>
        </authorList>
    </citation>
    <scope>NUCLEOTIDE SEQUENCE [LARGE SCALE GENOMIC DNA]</scope>
    <source>
        <strain evidence="1 2">N1-1</strain>
    </source>
</reference>
<dbReference type="Proteomes" id="UP001592582">
    <property type="component" value="Unassembled WGS sequence"/>
</dbReference>
<dbReference type="SUPFAM" id="SSF55729">
    <property type="entry name" value="Acyl-CoA N-acyltransferases (Nat)"/>
    <property type="match status" value="2"/>
</dbReference>
<keyword evidence="1" id="KW-0012">Acyltransferase</keyword>
<name>A0ABV6V383_9ACTN</name>
<proteinExistence type="predicted"/>
<dbReference type="InterPro" id="IPR000182">
    <property type="entry name" value="GNAT_dom"/>
</dbReference>
<comment type="caution">
    <text evidence="1">The sequence shown here is derived from an EMBL/GenBank/DDBJ whole genome shotgun (WGS) entry which is preliminary data.</text>
</comment>
<keyword evidence="2" id="KW-1185">Reference proteome</keyword>
<protein>
    <submittedName>
        <fullName evidence="1">GNAT family N-acetyltransferase</fullName>
        <ecNumber evidence="1">2.3.-.-</ecNumber>
    </submittedName>
</protein>
<dbReference type="EC" id="2.3.-.-" evidence="1"/>
<sequence>MSLETAPFVPELASPDELRAWYEILVAVSVDFPSSPVPSYESYVHQLNQSTSFHGLLRRWDAREEGRLLGTANAIFPTDENSGLALISVRVPDRDRRAGVGTRLLRAMLPQIHEHGYRAIAGTVKAGADGERWANALGFQTVLQRSSHHLDITSADPALWQVEPKSGFRLHRWTDTAPEDLVQGFARARNAIADSPAGESSYRHPNWTAERVRQYEAKTREGGQSHRYVVAVDERGGTVAGFTEIAIVPGQWSHCTQEDTAVLPEFRGLGLGLAMKASMMRWLTADLPRLEQVRTTTASENLHMIRVNAQLGYRTDYTLATVESEVGALAARLDSRGPRAT</sequence>
<dbReference type="Gene3D" id="3.40.630.30">
    <property type="match status" value="1"/>
</dbReference>
<keyword evidence="1" id="KW-0808">Transferase</keyword>
<dbReference type="PANTHER" id="PTHR43877">
    <property type="entry name" value="AMINOALKYLPHOSPHONATE N-ACETYLTRANSFERASE-RELATED-RELATED"/>
    <property type="match status" value="1"/>
</dbReference>
<evidence type="ECO:0000313" key="2">
    <source>
        <dbReference type="Proteomes" id="UP001592582"/>
    </source>
</evidence>
<evidence type="ECO:0000313" key="1">
    <source>
        <dbReference type="EMBL" id="MFC1408175.1"/>
    </source>
</evidence>
<dbReference type="InterPro" id="IPR050832">
    <property type="entry name" value="Bact_Acetyltransf"/>
</dbReference>
<dbReference type="CDD" id="cd04301">
    <property type="entry name" value="NAT_SF"/>
    <property type="match status" value="2"/>
</dbReference>
<organism evidence="1 2">
    <name type="scientific">Streptacidiphilus alkalitolerans</name>
    <dbReference type="NCBI Taxonomy" id="3342712"/>
    <lineage>
        <taxon>Bacteria</taxon>
        <taxon>Bacillati</taxon>
        <taxon>Actinomycetota</taxon>
        <taxon>Actinomycetes</taxon>
        <taxon>Kitasatosporales</taxon>
        <taxon>Streptomycetaceae</taxon>
        <taxon>Streptacidiphilus</taxon>
    </lineage>
</organism>
<dbReference type="PANTHER" id="PTHR43877:SF1">
    <property type="entry name" value="ACETYLTRANSFERASE"/>
    <property type="match status" value="1"/>
</dbReference>